<dbReference type="AlphaFoldDB" id="A0A918"/>
<protein>
    <submittedName>
        <fullName evidence="1">Uncharacterized protein</fullName>
    </submittedName>
</protein>
<name>A0A918_IPOTF</name>
<evidence type="ECO:0000313" key="1">
    <source>
        <dbReference type="EMBL" id="BAF36323.1"/>
    </source>
</evidence>
<dbReference type="EMBL" id="AB263748">
    <property type="protein sequence ID" value="BAF36323.1"/>
    <property type="molecule type" value="Genomic_DNA"/>
</dbReference>
<organism evidence="1">
    <name type="scientific">Ipomoea trifida</name>
    <name type="common">Morning glory</name>
    <dbReference type="NCBI Taxonomy" id="35884"/>
    <lineage>
        <taxon>Eukaryota</taxon>
        <taxon>Viridiplantae</taxon>
        <taxon>Streptophyta</taxon>
        <taxon>Embryophyta</taxon>
        <taxon>Tracheophyta</taxon>
        <taxon>Spermatophyta</taxon>
        <taxon>Magnoliopsida</taxon>
        <taxon>eudicotyledons</taxon>
        <taxon>Gunneridae</taxon>
        <taxon>Pentapetalae</taxon>
        <taxon>asterids</taxon>
        <taxon>lamiids</taxon>
        <taxon>Solanales</taxon>
        <taxon>Convolvulaceae</taxon>
        <taxon>Ipomoeeae</taxon>
        <taxon>Ipomoea</taxon>
    </lineage>
</organism>
<accession>A0A918</accession>
<sequence length="65" mass="7493">MVTAWRPERLCHKLTMQRKMARRLDKCPPFKSYSASMEPNSYLGSLIPSKRAQLQQCPAVNQPLC</sequence>
<reference evidence="1" key="1">
    <citation type="journal article" date="2007" name="Sex. Plant Reprod.">
        <title>Physical size of the S locus region defined by genetic recombination and genome sequencing in Ipomoea trifida, Convolvulaceae.</title>
        <authorList>
            <person name="Rahman M.H."/>
            <person name="Tsuchiya T."/>
            <person name="Suwabe K."/>
            <person name="Kohori J."/>
            <person name="Tomita R.N."/>
            <person name="Kagaya Y."/>
            <person name="Kobayashi I."/>
            <person name="Kakeda K."/>
            <person name="Kowyama Y."/>
        </authorList>
    </citation>
    <scope>NUCLEOTIDE SEQUENCE</scope>
</reference>
<proteinExistence type="predicted"/>